<evidence type="ECO:0000313" key="11">
    <source>
        <dbReference type="Proteomes" id="UP000256899"/>
    </source>
</evidence>
<dbReference type="Proteomes" id="UP000256899">
    <property type="component" value="Unassembled WGS sequence"/>
</dbReference>
<protein>
    <submittedName>
        <fullName evidence="10">Cobalamin biosynthesis protein CbiB</fullName>
    </submittedName>
</protein>
<comment type="pathway">
    <text evidence="2">Cofactor biosynthesis; adenosylcobalamin biosynthesis.</text>
</comment>
<feature type="transmembrane region" description="Helical" evidence="9">
    <location>
        <begin position="62"/>
        <end position="83"/>
    </location>
</feature>
<evidence type="ECO:0000256" key="3">
    <source>
        <dbReference type="ARBA" id="ARBA00006263"/>
    </source>
</evidence>
<dbReference type="UniPathway" id="UPA00148"/>
<feature type="transmembrane region" description="Helical" evidence="9">
    <location>
        <begin position="160"/>
        <end position="182"/>
    </location>
</feature>
<comment type="similarity">
    <text evidence="3">Belongs to the CobD/CbiB family.</text>
</comment>
<dbReference type="PANTHER" id="PTHR34308:SF1">
    <property type="entry name" value="COBALAMIN BIOSYNTHESIS PROTEIN CBIB"/>
    <property type="match status" value="1"/>
</dbReference>
<evidence type="ECO:0000256" key="1">
    <source>
        <dbReference type="ARBA" id="ARBA00004651"/>
    </source>
</evidence>
<comment type="subcellular location">
    <subcellularLocation>
        <location evidence="1">Cell membrane</location>
        <topology evidence="1">Multi-pass membrane protein</topology>
    </subcellularLocation>
</comment>
<feature type="transmembrane region" description="Helical" evidence="9">
    <location>
        <begin position="300"/>
        <end position="318"/>
    </location>
</feature>
<keyword evidence="6 9" id="KW-0812">Transmembrane</keyword>
<comment type="caution">
    <text evidence="10">The sequence shown here is derived from an EMBL/GenBank/DDBJ whole genome shotgun (WGS) entry which is preliminary data.</text>
</comment>
<dbReference type="EMBL" id="QUOT01000001">
    <property type="protein sequence ID" value="REL30798.1"/>
    <property type="molecule type" value="Genomic_DNA"/>
</dbReference>
<keyword evidence="7 9" id="KW-1133">Transmembrane helix</keyword>
<feature type="transmembrane region" description="Helical" evidence="9">
    <location>
        <begin position="95"/>
        <end position="113"/>
    </location>
</feature>
<feature type="transmembrane region" description="Helical" evidence="9">
    <location>
        <begin position="202"/>
        <end position="229"/>
    </location>
</feature>
<dbReference type="GO" id="GO:0005886">
    <property type="term" value="C:plasma membrane"/>
    <property type="evidence" value="ECO:0007669"/>
    <property type="project" value="UniProtKB-SubCell"/>
</dbReference>
<evidence type="ECO:0000256" key="7">
    <source>
        <dbReference type="ARBA" id="ARBA00022989"/>
    </source>
</evidence>
<dbReference type="Pfam" id="PF03186">
    <property type="entry name" value="CobD_Cbib"/>
    <property type="match status" value="1"/>
</dbReference>
<keyword evidence="5" id="KW-0169">Cobalamin biosynthesis</keyword>
<dbReference type="PANTHER" id="PTHR34308">
    <property type="entry name" value="COBALAMIN BIOSYNTHESIS PROTEIN CBIB"/>
    <property type="match status" value="1"/>
</dbReference>
<proteinExistence type="inferred from homology"/>
<evidence type="ECO:0000256" key="2">
    <source>
        <dbReference type="ARBA" id="ARBA00004953"/>
    </source>
</evidence>
<dbReference type="AlphaFoldDB" id="A0A3E0U1J3"/>
<keyword evidence="8 9" id="KW-0472">Membrane</keyword>
<evidence type="ECO:0000256" key="5">
    <source>
        <dbReference type="ARBA" id="ARBA00022573"/>
    </source>
</evidence>
<evidence type="ECO:0000256" key="9">
    <source>
        <dbReference type="SAM" id="Phobius"/>
    </source>
</evidence>
<accession>A0A3E0U1J3</accession>
<gene>
    <name evidence="10" type="ORF">DXX94_08745</name>
</gene>
<reference evidence="11" key="1">
    <citation type="submission" date="2018-08" db="EMBL/GenBank/DDBJ databases">
        <title>Thalassotalea euphylliae genome.</title>
        <authorList>
            <person name="Summers S."/>
            <person name="Rice S.A."/>
            <person name="Freckelton M.L."/>
            <person name="Nedved B.T."/>
            <person name="Hadfield M.G."/>
        </authorList>
    </citation>
    <scope>NUCLEOTIDE SEQUENCE [LARGE SCALE GENOMIC DNA]</scope>
    <source>
        <strain evidence="11">H3</strain>
    </source>
</reference>
<evidence type="ECO:0000256" key="8">
    <source>
        <dbReference type="ARBA" id="ARBA00023136"/>
    </source>
</evidence>
<organism evidence="10 11">
    <name type="scientific">Thalassotalea euphylliae</name>
    <dbReference type="NCBI Taxonomy" id="1655234"/>
    <lineage>
        <taxon>Bacteria</taxon>
        <taxon>Pseudomonadati</taxon>
        <taxon>Pseudomonadota</taxon>
        <taxon>Gammaproteobacteria</taxon>
        <taxon>Alteromonadales</taxon>
        <taxon>Colwelliaceae</taxon>
        <taxon>Thalassotalea</taxon>
    </lineage>
</organism>
<keyword evidence="11" id="KW-1185">Reference proteome</keyword>
<evidence type="ECO:0000256" key="4">
    <source>
        <dbReference type="ARBA" id="ARBA00022475"/>
    </source>
</evidence>
<name>A0A3E0U1J3_9GAMM</name>
<evidence type="ECO:0000313" key="10">
    <source>
        <dbReference type="EMBL" id="REL30798.1"/>
    </source>
</evidence>
<dbReference type="GO" id="GO:0009236">
    <property type="term" value="P:cobalamin biosynthetic process"/>
    <property type="evidence" value="ECO:0007669"/>
    <property type="project" value="UniProtKB-UniPathway"/>
</dbReference>
<sequence length="323" mass="36135">MDWLAAIPSQFESIVLLLAVLLVKRVLQTIAAHNPWQFFQFFCLQLANKVNKAENGQSQQSISGFVAVIVTFTPLWVILWLFADFVAIPELWQGLLLYFALGSLTLVPSAKTISKALRAGDNYKAKQTLKRLVLRDTSQLSAMGLSKATIEALIIKHMQLTISVIAIYLVGGALAAISYRLLLEMHYAWNPKRSNMMHFGGFVNALSQLITWLPSRLFLLAGLLLSLGQQSTLLWRLTLPKIFQLNNDALLQFFAIALNTKLAGVAMYEGKKLRRIEFNPKGRAPDINTISQAYQFIGRINTLLVILVVSYYVFAWAASQSLS</sequence>
<dbReference type="RefSeq" id="WP_116015248.1">
    <property type="nucleotide sequence ID" value="NZ_QUOT01000001.1"/>
</dbReference>
<keyword evidence="4" id="KW-1003">Cell membrane</keyword>
<feature type="transmembrane region" description="Helical" evidence="9">
    <location>
        <begin position="6"/>
        <end position="23"/>
    </location>
</feature>
<evidence type="ECO:0000256" key="6">
    <source>
        <dbReference type="ARBA" id="ARBA00022692"/>
    </source>
</evidence>
<dbReference type="GO" id="GO:0048472">
    <property type="term" value="F:threonine-phosphate decarboxylase activity"/>
    <property type="evidence" value="ECO:0007669"/>
    <property type="project" value="InterPro"/>
</dbReference>
<dbReference type="InterPro" id="IPR004485">
    <property type="entry name" value="Cobalamin_biosynth_CobD/CbiB"/>
</dbReference>